<protein>
    <submittedName>
        <fullName evidence="1">Uncharacterized protein</fullName>
    </submittedName>
</protein>
<evidence type="ECO:0000313" key="1">
    <source>
        <dbReference type="EMBL" id="ABC27872.1"/>
    </source>
</evidence>
<evidence type="ECO:0000313" key="2">
    <source>
        <dbReference type="Proteomes" id="UP000000238"/>
    </source>
</evidence>
<dbReference type="KEGG" id="hch:HCH_00985"/>
<organism evidence="1 2">
    <name type="scientific">Hahella chejuensis (strain KCTC 2396)</name>
    <dbReference type="NCBI Taxonomy" id="349521"/>
    <lineage>
        <taxon>Bacteria</taxon>
        <taxon>Pseudomonadati</taxon>
        <taxon>Pseudomonadota</taxon>
        <taxon>Gammaproteobacteria</taxon>
        <taxon>Oceanospirillales</taxon>
        <taxon>Hahellaceae</taxon>
        <taxon>Hahella</taxon>
    </lineage>
</organism>
<proteinExistence type="predicted"/>
<dbReference type="AlphaFoldDB" id="Q2SNA2"/>
<dbReference type="RefSeq" id="WP_011394947.1">
    <property type="nucleotide sequence ID" value="NC_007645.1"/>
</dbReference>
<keyword evidence="2" id="KW-1185">Reference proteome</keyword>
<sequence length="107" mass="12267">MNKGKDRWLEEQKAVRATQLAFDVSKEVQQVLKRAALEQDLNPPDMIRKILGLSYNKTPIRPRLTVSLRAEDFTLLAQKYDIDPEDTLAIREKAAEELIAFAQSLLE</sequence>
<name>Q2SNA2_HAHCH</name>
<gene>
    <name evidence="1" type="ordered locus">HCH_00985</name>
</gene>
<dbReference type="eggNOG" id="ENOG5032SWH">
    <property type="taxonomic scope" value="Bacteria"/>
</dbReference>
<accession>Q2SNA2</accession>
<dbReference type="OrthoDB" id="5624951at2"/>
<dbReference type="EMBL" id="CP000155">
    <property type="protein sequence ID" value="ABC27872.1"/>
    <property type="molecule type" value="Genomic_DNA"/>
</dbReference>
<dbReference type="Proteomes" id="UP000000238">
    <property type="component" value="Chromosome"/>
</dbReference>
<reference evidence="1 2" key="1">
    <citation type="journal article" date="2005" name="Nucleic Acids Res.">
        <title>Genomic blueprint of Hahella chejuensis, a marine microbe producing an algicidal agent.</title>
        <authorList>
            <person name="Jeong H."/>
            <person name="Yim J.H."/>
            <person name="Lee C."/>
            <person name="Choi S.-H."/>
            <person name="Park Y.K."/>
            <person name="Yoon S.H."/>
            <person name="Hur C.-G."/>
            <person name="Kang H.-Y."/>
            <person name="Kim D."/>
            <person name="Lee H.H."/>
            <person name="Park K.H."/>
            <person name="Park S.-H."/>
            <person name="Park H.-S."/>
            <person name="Lee H.K."/>
            <person name="Oh T.K."/>
            <person name="Kim J.F."/>
        </authorList>
    </citation>
    <scope>NUCLEOTIDE SEQUENCE [LARGE SCALE GENOMIC DNA]</scope>
    <source>
        <strain evidence="1 2">KCTC 2396</strain>
    </source>
</reference>
<dbReference type="HOGENOM" id="CLU_166932_0_0_6"/>
<dbReference type="STRING" id="349521.HCH_00985"/>